<dbReference type="Gene3D" id="2.40.50.1020">
    <property type="entry name" value="LytTr DNA-binding domain"/>
    <property type="match status" value="1"/>
</dbReference>
<dbReference type="InterPro" id="IPR001789">
    <property type="entry name" value="Sig_transdc_resp-reg_receiver"/>
</dbReference>
<evidence type="ECO:0000256" key="1">
    <source>
        <dbReference type="ARBA" id="ARBA00022553"/>
    </source>
</evidence>
<dbReference type="Pfam" id="PF00072">
    <property type="entry name" value="Response_reg"/>
    <property type="match status" value="1"/>
</dbReference>
<dbReference type="PROSITE" id="PS50110">
    <property type="entry name" value="RESPONSE_REGULATORY"/>
    <property type="match status" value="1"/>
</dbReference>
<evidence type="ECO:0000256" key="2">
    <source>
        <dbReference type="PROSITE-ProRule" id="PRU00169"/>
    </source>
</evidence>
<dbReference type="CDD" id="cd17534">
    <property type="entry name" value="REC_DC-like"/>
    <property type="match status" value="1"/>
</dbReference>
<dbReference type="PANTHER" id="PTHR44591:SF3">
    <property type="entry name" value="RESPONSE REGULATORY DOMAIN-CONTAINING PROTEIN"/>
    <property type="match status" value="1"/>
</dbReference>
<feature type="modified residue" description="4-aspartylphosphate" evidence="2">
    <location>
        <position position="55"/>
    </location>
</feature>
<dbReference type="PROSITE" id="PS50930">
    <property type="entry name" value="HTH_LYTTR"/>
    <property type="match status" value="1"/>
</dbReference>
<proteinExistence type="predicted"/>
<dbReference type="RefSeq" id="WP_275110433.1">
    <property type="nucleotide sequence ID" value="NZ_JAKJSC010000002.1"/>
</dbReference>
<evidence type="ECO:0000259" key="3">
    <source>
        <dbReference type="PROSITE" id="PS50110"/>
    </source>
</evidence>
<name>A0ABT5VUK5_9BACT</name>
<gene>
    <name evidence="5" type="ORF">L3049_13945</name>
</gene>
<evidence type="ECO:0000259" key="4">
    <source>
        <dbReference type="PROSITE" id="PS50930"/>
    </source>
</evidence>
<dbReference type="PANTHER" id="PTHR44591">
    <property type="entry name" value="STRESS RESPONSE REGULATOR PROTEIN 1"/>
    <property type="match status" value="1"/>
</dbReference>
<feature type="domain" description="Response regulatory" evidence="3">
    <location>
        <begin position="5"/>
        <end position="120"/>
    </location>
</feature>
<feature type="domain" description="HTH LytTR-type" evidence="4">
    <location>
        <begin position="144"/>
        <end position="242"/>
    </location>
</feature>
<dbReference type="Proteomes" id="UP001528920">
    <property type="component" value="Unassembled WGS sequence"/>
</dbReference>
<dbReference type="Pfam" id="PF04397">
    <property type="entry name" value="LytTR"/>
    <property type="match status" value="1"/>
</dbReference>
<protein>
    <submittedName>
        <fullName evidence="5">Response regulator</fullName>
    </submittedName>
</protein>
<dbReference type="EMBL" id="JAKJSC010000002">
    <property type="protein sequence ID" value="MDE5419104.1"/>
    <property type="molecule type" value="Genomic_DNA"/>
</dbReference>
<dbReference type="InterPro" id="IPR011006">
    <property type="entry name" value="CheY-like_superfamily"/>
</dbReference>
<sequence length="243" mass="27660">MSKVKILIVEDELLVAMNMADLLEDLGYEVLEPQINYEGAVECLMNDKPDIALLDIQIEGLKNGVDVARFITENSNIPFIFLTSLADPRTVEQAKIVKPNAYLVKPFNQDDLYTSIELALYNFQASKQEEILSEPPLVKIHDSFFVKSNDLFHKVKYSDIVYIKSDHVYVELHTVNKKRHVLRSSMLGVLADLPQNFVRIHRSYSINIDFIESLNLGMVIVDGCKIPVGKSYAEQLIKMITIK</sequence>
<evidence type="ECO:0000313" key="6">
    <source>
        <dbReference type="Proteomes" id="UP001528920"/>
    </source>
</evidence>
<keyword evidence="6" id="KW-1185">Reference proteome</keyword>
<dbReference type="SMART" id="SM00850">
    <property type="entry name" value="LytTR"/>
    <property type="match status" value="1"/>
</dbReference>
<dbReference type="Gene3D" id="3.40.50.2300">
    <property type="match status" value="1"/>
</dbReference>
<comment type="caution">
    <text evidence="5">The sequence shown here is derived from an EMBL/GenBank/DDBJ whole genome shotgun (WGS) entry which is preliminary data.</text>
</comment>
<accession>A0ABT5VUK5</accession>
<reference evidence="5 6" key="1">
    <citation type="submission" date="2022-01" db="EMBL/GenBank/DDBJ databases">
        <title>Labilibaculum sp. nov, a marine bacterium isolated from Antarctica.</title>
        <authorList>
            <person name="Dai W."/>
        </authorList>
    </citation>
    <scope>NUCLEOTIDE SEQUENCE [LARGE SCALE GENOMIC DNA]</scope>
    <source>
        <strain evidence="5 6">DW002</strain>
    </source>
</reference>
<dbReference type="SMART" id="SM00448">
    <property type="entry name" value="REC"/>
    <property type="match status" value="1"/>
</dbReference>
<dbReference type="SUPFAM" id="SSF52172">
    <property type="entry name" value="CheY-like"/>
    <property type="match status" value="1"/>
</dbReference>
<dbReference type="InterPro" id="IPR050595">
    <property type="entry name" value="Bact_response_regulator"/>
</dbReference>
<dbReference type="InterPro" id="IPR007492">
    <property type="entry name" value="LytTR_DNA-bd_dom"/>
</dbReference>
<keyword evidence="1 2" id="KW-0597">Phosphoprotein</keyword>
<organism evidence="5 6">
    <name type="scientific">Paralabilibaculum antarcticum</name>
    <dbReference type="NCBI Taxonomy" id="2912572"/>
    <lineage>
        <taxon>Bacteria</taxon>
        <taxon>Pseudomonadati</taxon>
        <taxon>Bacteroidota</taxon>
        <taxon>Bacteroidia</taxon>
        <taxon>Marinilabiliales</taxon>
        <taxon>Marinifilaceae</taxon>
        <taxon>Paralabilibaculum</taxon>
    </lineage>
</organism>
<evidence type="ECO:0000313" key="5">
    <source>
        <dbReference type="EMBL" id="MDE5419104.1"/>
    </source>
</evidence>